<evidence type="ECO:0000256" key="2">
    <source>
        <dbReference type="ARBA" id="ARBA00004567"/>
    </source>
</evidence>
<evidence type="ECO:0000256" key="7">
    <source>
        <dbReference type="ARBA" id="ARBA00022927"/>
    </source>
</evidence>
<evidence type="ECO:0000256" key="9">
    <source>
        <dbReference type="ARBA" id="ARBA00023010"/>
    </source>
</evidence>
<keyword evidence="10" id="KW-0906">Nuclear pore complex</keyword>
<comment type="subcellular location">
    <subcellularLocation>
        <location evidence="1">Nucleus membrane</location>
        <topology evidence="1">Multi-pass membrane protein</topology>
    </subcellularLocation>
    <subcellularLocation>
        <location evidence="2">Nucleus</location>
        <location evidence="2">Nuclear pore complex</location>
    </subcellularLocation>
</comment>
<keyword evidence="12" id="KW-0539">Nucleus</keyword>
<dbReference type="GO" id="GO:0030674">
    <property type="term" value="F:protein-macromolecule adaptor activity"/>
    <property type="evidence" value="ECO:0007669"/>
    <property type="project" value="TreeGrafter"/>
</dbReference>
<dbReference type="PANTHER" id="PTHR13269:SF6">
    <property type="entry name" value="NUCLEOPORIN NDC1"/>
    <property type="match status" value="1"/>
</dbReference>
<evidence type="ECO:0000256" key="5">
    <source>
        <dbReference type="ARBA" id="ARBA00022692"/>
    </source>
</evidence>
<proteinExistence type="inferred from homology"/>
<dbReference type="EMBL" id="DF830121">
    <property type="protein sequence ID" value="GAK68234.1"/>
    <property type="molecule type" value="Genomic_DNA"/>
</dbReference>
<dbReference type="AlphaFoldDB" id="A0A081CNI8"/>
<dbReference type="GO" id="GO:0015031">
    <property type="term" value="P:protein transport"/>
    <property type="evidence" value="ECO:0007669"/>
    <property type="project" value="UniProtKB-KW"/>
</dbReference>
<evidence type="ECO:0000256" key="11">
    <source>
        <dbReference type="ARBA" id="ARBA00023136"/>
    </source>
</evidence>
<dbReference type="GO" id="GO:0005816">
    <property type="term" value="C:spindle pole body"/>
    <property type="evidence" value="ECO:0007669"/>
    <property type="project" value="TreeGrafter"/>
</dbReference>
<evidence type="ECO:0000256" key="4">
    <source>
        <dbReference type="ARBA" id="ARBA00022448"/>
    </source>
</evidence>
<evidence type="ECO:0000256" key="12">
    <source>
        <dbReference type="ARBA" id="ARBA00023242"/>
    </source>
</evidence>
<evidence type="ECO:0000256" key="6">
    <source>
        <dbReference type="ARBA" id="ARBA00022816"/>
    </source>
</evidence>
<evidence type="ECO:0000313" key="14">
    <source>
        <dbReference type="Proteomes" id="UP000053758"/>
    </source>
</evidence>
<dbReference type="GO" id="GO:0031965">
    <property type="term" value="C:nuclear membrane"/>
    <property type="evidence" value="ECO:0007669"/>
    <property type="project" value="UniProtKB-SubCell"/>
</dbReference>
<sequence>MPSSLASIPQAQLPTKYRDVVKLALQPRQTRAFVLAAITWHLCLSAALFGTLRLVVSPSTLVVSAASFGTAILPLLARRKRGFGRITTPPPKTPSSRAAQLTAALAHAGTGKAVTQHTAAFVGLALGYTALLAGRTQGWAPQIWVESHQAFYLNERFLYLIGHSALLGAVYTVVFRCLPSPDSAALPKFDAEMLTTDARVTIKDRVVSLASSRLPLALVAATLASTASVLVYAMVRVRVWSSVLLVVGSRGLLRRLLVPSFRVEFGAFEVGVRTTLFSVAAVCAVETAYVLLDVYLTHPLVALSKHARHPTRMLVDGIQEPVVFFASHAFAELARLSAQDGEVRAAVYRDVNSDATAWIQIRDTCLKLLEEQRQFVARRGVVEAAKPPAPASAVQQAPQQQNAQQTRTIWDQLASGESTHSSSASPAQTSGATSTTTGGKPPAPAVVSIANASRLLHGLVSTAWRLVPSDAKHVLFGPRRRQLLLGDSPASDAASLIGRDAIRTVGAVVALQSLLCHSLAEDAYGCVQKDIRRVLVALVELHTEIRRLGLELEQRARDIDHQLAEQQAEPNSQAAASSEYQQQLSTTWSSSGAHSVHSALTTAMREILDTFAKFDLQLGTQLEVQLAECLG</sequence>
<dbReference type="InterPro" id="IPR019049">
    <property type="entry name" value="Nucleoporin_prot_Ndc1/Nup"/>
</dbReference>
<evidence type="ECO:0000256" key="3">
    <source>
        <dbReference type="ARBA" id="ARBA00005760"/>
    </source>
</evidence>
<evidence type="ECO:0000256" key="8">
    <source>
        <dbReference type="ARBA" id="ARBA00022989"/>
    </source>
</evidence>
<keyword evidence="9" id="KW-0811">Translocation</keyword>
<organism evidence="13 14">
    <name type="scientific">Pseudozyma antarctica</name>
    <name type="common">Yeast</name>
    <name type="synonym">Candida antarctica</name>
    <dbReference type="NCBI Taxonomy" id="84753"/>
    <lineage>
        <taxon>Eukaryota</taxon>
        <taxon>Fungi</taxon>
        <taxon>Dikarya</taxon>
        <taxon>Basidiomycota</taxon>
        <taxon>Ustilaginomycotina</taxon>
        <taxon>Ustilaginomycetes</taxon>
        <taxon>Ustilaginales</taxon>
        <taxon>Ustilaginaceae</taxon>
        <taxon>Moesziomyces</taxon>
    </lineage>
</organism>
<reference evidence="14" key="1">
    <citation type="journal article" date="2014" name="Genome Announc.">
        <title>Draft Genome Sequence of the Yeast Pseudozyma antarctica Type Strain JCM10317, a Producer of the Glycolipid Biosurfactants, Mannosylerythritol Lipids.</title>
        <authorList>
            <person name="Saika A."/>
            <person name="Koike H."/>
            <person name="Hori T."/>
            <person name="Fukuoka T."/>
            <person name="Sato S."/>
            <person name="Habe H."/>
            <person name="Kitamoto D."/>
            <person name="Morita T."/>
        </authorList>
    </citation>
    <scope>NUCLEOTIDE SEQUENCE [LARGE SCALE GENOMIC DNA]</scope>
    <source>
        <strain evidence="14">JCM 10317</strain>
    </source>
</reference>
<dbReference type="Pfam" id="PF09531">
    <property type="entry name" value="Ndc1_Nup"/>
    <property type="match status" value="1"/>
</dbReference>
<name>A0A081CNI8_PSEA2</name>
<keyword evidence="11" id="KW-0472">Membrane</keyword>
<dbReference type="GO" id="GO:0051028">
    <property type="term" value="P:mRNA transport"/>
    <property type="evidence" value="ECO:0007669"/>
    <property type="project" value="UniProtKB-KW"/>
</dbReference>
<keyword evidence="5" id="KW-0812">Transmembrane</keyword>
<keyword evidence="6" id="KW-0509">mRNA transport</keyword>
<dbReference type="GO" id="GO:0070631">
    <property type="term" value="P:spindle pole body localization"/>
    <property type="evidence" value="ECO:0007669"/>
    <property type="project" value="TreeGrafter"/>
</dbReference>
<dbReference type="GO" id="GO:0006999">
    <property type="term" value="P:nuclear pore organization"/>
    <property type="evidence" value="ECO:0007669"/>
    <property type="project" value="TreeGrafter"/>
</dbReference>
<dbReference type="PANTHER" id="PTHR13269">
    <property type="entry name" value="NUCLEOPORIN NDC1"/>
    <property type="match status" value="1"/>
</dbReference>
<gene>
    <name evidence="13" type="ORF">PAN0_054c6472</name>
</gene>
<comment type="similarity">
    <text evidence="3">Belongs to the NDC1 family.</text>
</comment>
<accession>A0A081CNI8</accession>
<evidence type="ECO:0000256" key="1">
    <source>
        <dbReference type="ARBA" id="ARBA00004232"/>
    </source>
</evidence>
<dbReference type="GO" id="GO:0070762">
    <property type="term" value="C:nuclear pore transmembrane ring"/>
    <property type="evidence" value="ECO:0007669"/>
    <property type="project" value="TreeGrafter"/>
</dbReference>
<keyword evidence="14" id="KW-1185">Reference proteome</keyword>
<evidence type="ECO:0000313" key="13">
    <source>
        <dbReference type="EMBL" id="GAK68234.1"/>
    </source>
</evidence>
<keyword evidence="8" id="KW-1133">Transmembrane helix</keyword>
<dbReference type="OrthoDB" id="67850at2759"/>
<dbReference type="RefSeq" id="XP_014653571.1">
    <property type="nucleotide sequence ID" value="XM_014798085.1"/>
</dbReference>
<dbReference type="Proteomes" id="UP000053758">
    <property type="component" value="Unassembled WGS sequence"/>
</dbReference>
<dbReference type="HOGENOM" id="CLU_433439_0_0_1"/>
<evidence type="ECO:0000256" key="10">
    <source>
        <dbReference type="ARBA" id="ARBA00023132"/>
    </source>
</evidence>
<dbReference type="GeneID" id="26307277"/>
<keyword evidence="4" id="KW-0813">Transport</keyword>
<protein>
    <submittedName>
        <fullName evidence="13">Uncharacterized protein</fullName>
    </submittedName>
</protein>
<keyword evidence="7" id="KW-0653">Protein transport</keyword>